<name>A0ACC2P7P0_9HYME</name>
<organism evidence="1 2">
    <name type="scientific">Eretmocerus hayati</name>
    <dbReference type="NCBI Taxonomy" id="131215"/>
    <lineage>
        <taxon>Eukaryota</taxon>
        <taxon>Metazoa</taxon>
        <taxon>Ecdysozoa</taxon>
        <taxon>Arthropoda</taxon>
        <taxon>Hexapoda</taxon>
        <taxon>Insecta</taxon>
        <taxon>Pterygota</taxon>
        <taxon>Neoptera</taxon>
        <taxon>Endopterygota</taxon>
        <taxon>Hymenoptera</taxon>
        <taxon>Apocrita</taxon>
        <taxon>Proctotrupomorpha</taxon>
        <taxon>Chalcidoidea</taxon>
        <taxon>Aphelinidae</taxon>
        <taxon>Aphelininae</taxon>
        <taxon>Eretmocerus</taxon>
    </lineage>
</organism>
<evidence type="ECO:0000313" key="2">
    <source>
        <dbReference type="Proteomes" id="UP001239111"/>
    </source>
</evidence>
<reference evidence="1" key="1">
    <citation type="submission" date="2023-04" db="EMBL/GenBank/DDBJ databases">
        <title>A chromosome-level genome assembly of the parasitoid wasp Eretmocerus hayati.</title>
        <authorList>
            <person name="Zhong Y."/>
            <person name="Liu S."/>
            <person name="Liu Y."/>
        </authorList>
    </citation>
    <scope>NUCLEOTIDE SEQUENCE</scope>
    <source>
        <strain evidence="1">ZJU_SS_LIU_2023</strain>
    </source>
</reference>
<proteinExistence type="predicted"/>
<accession>A0ACC2P7P0</accession>
<keyword evidence="2" id="KW-1185">Reference proteome</keyword>
<gene>
    <name evidence="1" type="ORF">QAD02_015248</name>
</gene>
<sequence>MDAMPRTPATPVHLSNCSPPPSSPQEQLAPELMDLGCESPCMLDVLPRTPATPAHLINRNRESFLGDEASANSSAQVLQYAAEIVERDDASERDDAAHAPLRMRIRRINQQPPADIASQ</sequence>
<dbReference type="Proteomes" id="UP001239111">
    <property type="component" value="Chromosome 2"/>
</dbReference>
<comment type="caution">
    <text evidence="1">The sequence shown here is derived from an EMBL/GenBank/DDBJ whole genome shotgun (WGS) entry which is preliminary data.</text>
</comment>
<protein>
    <submittedName>
        <fullName evidence="1">Uncharacterized protein</fullName>
    </submittedName>
</protein>
<evidence type="ECO:0000313" key="1">
    <source>
        <dbReference type="EMBL" id="KAJ8679461.1"/>
    </source>
</evidence>
<dbReference type="EMBL" id="CM056742">
    <property type="protein sequence ID" value="KAJ8679461.1"/>
    <property type="molecule type" value="Genomic_DNA"/>
</dbReference>